<dbReference type="InterPro" id="IPR000297">
    <property type="entry name" value="PPIase_PpiC"/>
</dbReference>
<evidence type="ECO:0000313" key="4">
    <source>
        <dbReference type="EMBL" id="OIJ14074.1"/>
    </source>
</evidence>
<keyword evidence="5" id="KW-1185">Reference proteome</keyword>
<dbReference type="PANTHER" id="PTHR47245:SF2">
    <property type="entry name" value="PEPTIDYL-PROLYL CIS-TRANS ISOMERASE HP_0175-RELATED"/>
    <property type="match status" value="1"/>
</dbReference>
<dbReference type="SUPFAM" id="SSF54534">
    <property type="entry name" value="FKBP-like"/>
    <property type="match status" value="1"/>
</dbReference>
<dbReference type="RefSeq" id="WP_071312769.1">
    <property type="nucleotide sequence ID" value="NZ_MLQQ01000010.1"/>
</dbReference>
<dbReference type="EMBL" id="MLQQ01000010">
    <property type="protein sequence ID" value="OIJ14074.1"/>
    <property type="molecule type" value="Genomic_DNA"/>
</dbReference>
<dbReference type="InterPro" id="IPR050245">
    <property type="entry name" value="PrsA_foldase"/>
</dbReference>
<evidence type="ECO:0000256" key="1">
    <source>
        <dbReference type="PROSITE-ProRule" id="PRU00278"/>
    </source>
</evidence>
<keyword evidence="1" id="KW-0697">Rotamase</keyword>
<proteinExistence type="predicted"/>
<name>A0A1S2LNZ7_9BACI</name>
<dbReference type="PROSITE" id="PS50198">
    <property type="entry name" value="PPIC_PPIASE_2"/>
    <property type="match status" value="1"/>
</dbReference>
<feature type="signal peptide" evidence="2">
    <location>
        <begin position="1"/>
        <end position="23"/>
    </location>
</feature>
<organism evidence="4 5">
    <name type="scientific">Anaerobacillus arseniciselenatis</name>
    <dbReference type="NCBI Taxonomy" id="85682"/>
    <lineage>
        <taxon>Bacteria</taxon>
        <taxon>Bacillati</taxon>
        <taxon>Bacillota</taxon>
        <taxon>Bacilli</taxon>
        <taxon>Bacillales</taxon>
        <taxon>Bacillaceae</taxon>
        <taxon>Anaerobacillus</taxon>
    </lineage>
</organism>
<sequence length="324" mass="36578">MYLRKIIILFVALILLAAVTACNNSGDTNDETLETGLEFPVLDRSDLGDNIVAVYEGGEVTGNELATFLAVQAFLNPEAPVNDLDYRQGAIQELVMEKVIGAKSSGQWAGNQVEVLWEQIEYVYGDKTIQDAYYQLKIDEDDVRNSLYSMFQIEAHFRDNITEEELLGYYEEVSLELTVASFSHILIATQEMSASGEMVELRTDQEAIDRANDLYEQLLAGADLNELATETTDDEGSLNSGGRYEEISVVELVPEFQEALLEQKLDEIGEPVKTDFGYHIIRVEELHQIPFEEIEEELVSSLVFEKYMDYYFNALAELNIEVTL</sequence>
<reference evidence="4 5" key="1">
    <citation type="submission" date="2016-10" db="EMBL/GenBank/DDBJ databases">
        <title>Draft genome sequences of four alkaliphilic bacteria belonging to the Anaerobacillus genus.</title>
        <authorList>
            <person name="Bassil N.M."/>
            <person name="Lloyd J.R."/>
        </authorList>
    </citation>
    <scope>NUCLEOTIDE SEQUENCE [LARGE SCALE GENOMIC DNA]</scope>
    <source>
        <strain evidence="4 5">DSM 15340</strain>
    </source>
</reference>
<dbReference type="InterPro" id="IPR046357">
    <property type="entry name" value="PPIase_dom_sf"/>
</dbReference>
<dbReference type="InterPro" id="IPR027304">
    <property type="entry name" value="Trigger_fact/SurA_dom_sf"/>
</dbReference>
<dbReference type="GO" id="GO:0003755">
    <property type="term" value="F:peptidyl-prolyl cis-trans isomerase activity"/>
    <property type="evidence" value="ECO:0007669"/>
    <property type="project" value="UniProtKB-KW"/>
</dbReference>
<accession>A0A1S2LNZ7</accession>
<protein>
    <recommendedName>
        <fullName evidence="3">PpiC domain-containing protein</fullName>
    </recommendedName>
</protein>
<comment type="caution">
    <text evidence="4">The sequence shown here is derived from an EMBL/GenBank/DDBJ whole genome shotgun (WGS) entry which is preliminary data.</text>
</comment>
<dbReference type="Pfam" id="PF00639">
    <property type="entry name" value="Rotamase"/>
    <property type="match status" value="1"/>
</dbReference>
<keyword evidence="1" id="KW-0413">Isomerase</keyword>
<gene>
    <name evidence="4" type="ORF">BKP35_07685</name>
</gene>
<dbReference type="Gene3D" id="3.10.50.40">
    <property type="match status" value="1"/>
</dbReference>
<evidence type="ECO:0000259" key="3">
    <source>
        <dbReference type="PROSITE" id="PS50198"/>
    </source>
</evidence>
<dbReference type="SUPFAM" id="SSF109998">
    <property type="entry name" value="Triger factor/SurA peptide-binding domain-like"/>
    <property type="match status" value="1"/>
</dbReference>
<evidence type="ECO:0000256" key="2">
    <source>
        <dbReference type="SAM" id="SignalP"/>
    </source>
</evidence>
<dbReference type="PROSITE" id="PS51257">
    <property type="entry name" value="PROKAR_LIPOPROTEIN"/>
    <property type="match status" value="1"/>
</dbReference>
<feature type="chain" id="PRO_5039584641" description="PpiC domain-containing protein" evidence="2">
    <location>
        <begin position="24"/>
        <end position="324"/>
    </location>
</feature>
<dbReference type="PANTHER" id="PTHR47245">
    <property type="entry name" value="PEPTIDYLPROLYL ISOMERASE"/>
    <property type="match status" value="1"/>
</dbReference>
<keyword evidence="2" id="KW-0732">Signal</keyword>
<dbReference type="Proteomes" id="UP000180098">
    <property type="component" value="Unassembled WGS sequence"/>
</dbReference>
<dbReference type="AlphaFoldDB" id="A0A1S2LNZ7"/>
<evidence type="ECO:0000313" key="5">
    <source>
        <dbReference type="Proteomes" id="UP000180098"/>
    </source>
</evidence>
<feature type="domain" description="PpiC" evidence="3">
    <location>
        <begin position="183"/>
        <end position="285"/>
    </location>
</feature>